<sequence>MLFYIKAGGPILYILLILSVISLGVILERSLCFFKNKTSINPLLKKEIKEFLNTKKYNEAIELSKKEKGLVGKILTKFLIRYCLTEDYKNSDELLREIELEEMDILEKNTYLLGIIAYTAPMIGLLGTVTGMIQAFGKIAESGTGDPNAIAGGISQALLTTAGGLIIAIPSIIAYNIFNKKIEKISLEVEKTATFIVNIVKR</sequence>
<keyword evidence="4 7" id="KW-1133">Transmembrane helix</keyword>
<dbReference type="InterPro" id="IPR050790">
    <property type="entry name" value="ExbB/TolQ_transport"/>
</dbReference>
<evidence type="ECO:0000313" key="9">
    <source>
        <dbReference type="EMBL" id="MDX8336775.1"/>
    </source>
</evidence>
<evidence type="ECO:0000313" key="10">
    <source>
        <dbReference type="Proteomes" id="UP001279681"/>
    </source>
</evidence>
<keyword evidence="6" id="KW-0813">Transport</keyword>
<keyword evidence="10" id="KW-1185">Reference proteome</keyword>
<dbReference type="RefSeq" id="WP_320314153.1">
    <property type="nucleotide sequence ID" value="NZ_JAVIKH010000013.1"/>
</dbReference>
<reference evidence="10" key="1">
    <citation type="submission" date="2023-07" db="EMBL/GenBank/DDBJ databases">
        <authorList>
            <person name="Colorado M.A."/>
            <person name="Villamil L.M."/>
            <person name="Melo J.F."/>
            <person name="Rodriguez J.A."/>
            <person name="Ruiz R.Y."/>
        </authorList>
    </citation>
    <scope>NUCLEOTIDE SEQUENCE [LARGE SCALE GENOMIC DNA]</scope>
    <source>
        <strain evidence="10">C33</strain>
    </source>
</reference>
<keyword evidence="6" id="KW-0653">Protein transport</keyword>
<proteinExistence type="inferred from homology"/>
<feature type="transmembrane region" description="Helical" evidence="7">
    <location>
        <begin position="111"/>
        <end position="137"/>
    </location>
</feature>
<dbReference type="Pfam" id="PF01618">
    <property type="entry name" value="MotA_ExbB"/>
    <property type="match status" value="1"/>
</dbReference>
<evidence type="ECO:0000256" key="7">
    <source>
        <dbReference type="SAM" id="Phobius"/>
    </source>
</evidence>
<gene>
    <name evidence="9" type="ORF">RFV38_09765</name>
</gene>
<name>A0ABU4WEE5_9FUSO</name>
<feature type="domain" description="MotA/TolQ/ExbB proton channel" evidence="8">
    <location>
        <begin position="88"/>
        <end position="190"/>
    </location>
</feature>
<evidence type="ECO:0000256" key="4">
    <source>
        <dbReference type="ARBA" id="ARBA00022989"/>
    </source>
</evidence>
<dbReference type="PANTHER" id="PTHR30625:SF11">
    <property type="entry name" value="MOTA_TOLQ_EXBB PROTON CHANNEL DOMAIN-CONTAINING PROTEIN"/>
    <property type="match status" value="1"/>
</dbReference>
<evidence type="ECO:0000256" key="5">
    <source>
        <dbReference type="ARBA" id="ARBA00023136"/>
    </source>
</evidence>
<protein>
    <submittedName>
        <fullName evidence="9">MotA/TolQ/ExbB proton channel family protein</fullName>
    </submittedName>
</protein>
<feature type="transmembrane region" description="Helical" evidence="7">
    <location>
        <begin position="157"/>
        <end position="178"/>
    </location>
</feature>
<dbReference type="EMBL" id="JAVIKH010000013">
    <property type="protein sequence ID" value="MDX8336775.1"/>
    <property type="molecule type" value="Genomic_DNA"/>
</dbReference>
<keyword evidence="2" id="KW-1003">Cell membrane</keyword>
<dbReference type="InterPro" id="IPR002898">
    <property type="entry name" value="MotA_ExbB_proton_chnl"/>
</dbReference>
<keyword evidence="3 7" id="KW-0812">Transmembrane</keyword>
<organism evidence="9 10">
    <name type="scientific">Candidatus Cetobacterium colombiensis</name>
    <dbReference type="NCBI Taxonomy" id="3073100"/>
    <lineage>
        <taxon>Bacteria</taxon>
        <taxon>Fusobacteriati</taxon>
        <taxon>Fusobacteriota</taxon>
        <taxon>Fusobacteriia</taxon>
        <taxon>Fusobacteriales</taxon>
        <taxon>Fusobacteriaceae</taxon>
        <taxon>Cetobacterium</taxon>
    </lineage>
</organism>
<keyword evidence="5 7" id="KW-0472">Membrane</keyword>
<dbReference type="Proteomes" id="UP001279681">
    <property type="component" value="Unassembled WGS sequence"/>
</dbReference>
<evidence type="ECO:0000256" key="1">
    <source>
        <dbReference type="ARBA" id="ARBA00004651"/>
    </source>
</evidence>
<comment type="caution">
    <text evidence="9">The sequence shown here is derived from an EMBL/GenBank/DDBJ whole genome shotgun (WGS) entry which is preliminary data.</text>
</comment>
<evidence type="ECO:0000256" key="2">
    <source>
        <dbReference type="ARBA" id="ARBA00022475"/>
    </source>
</evidence>
<feature type="transmembrane region" description="Helical" evidence="7">
    <location>
        <begin position="12"/>
        <end position="34"/>
    </location>
</feature>
<evidence type="ECO:0000256" key="3">
    <source>
        <dbReference type="ARBA" id="ARBA00022692"/>
    </source>
</evidence>
<evidence type="ECO:0000256" key="6">
    <source>
        <dbReference type="RuleBase" id="RU004057"/>
    </source>
</evidence>
<comment type="subcellular location">
    <subcellularLocation>
        <location evidence="1">Cell membrane</location>
        <topology evidence="1">Multi-pass membrane protein</topology>
    </subcellularLocation>
    <subcellularLocation>
        <location evidence="6">Membrane</location>
        <topology evidence="6">Multi-pass membrane protein</topology>
    </subcellularLocation>
</comment>
<evidence type="ECO:0000259" key="8">
    <source>
        <dbReference type="Pfam" id="PF01618"/>
    </source>
</evidence>
<comment type="similarity">
    <text evidence="6">Belongs to the exbB/tolQ family.</text>
</comment>
<accession>A0ABU4WEE5</accession>
<dbReference type="PANTHER" id="PTHR30625">
    <property type="entry name" value="PROTEIN TOLQ"/>
    <property type="match status" value="1"/>
</dbReference>